<keyword evidence="5" id="KW-0378">Hydrolase</keyword>
<dbReference type="AlphaFoldDB" id="A0AAV4JQL5"/>
<protein>
    <submittedName>
        <fullName evidence="7">Carboxypeptidase</fullName>
    </submittedName>
</protein>
<dbReference type="InterPro" id="IPR001563">
    <property type="entry name" value="Peptidase_S10"/>
</dbReference>
<keyword evidence="2 7" id="KW-0121">Carboxypeptidase</keyword>
<keyword evidence="6" id="KW-0325">Glycoprotein</keyword>
<evidence type="ECO:0000256" key="6">
    <source>
        <dbReference type="ARBA" id="ARBA00023180"/>
    </source>
</evidence>
<evidence type="ECO:0000256" key="3">
    <source>
        <dbReference type="ARBA" id="ARBA00022670"/>
    </source>
</evidence>
<evidence type="ECO:0000313" key="8">
    <source>
        <dbReference type="Proteomes" id="UP000762676"/>
    </source>
</evidence>
<name>A0AAV4JQL5_9GAST</name>
<dbReference type="PANTHER" id="PTHR11802">
    <property type="entry name" value="SERINE PROTEASE FAMILY S10 SERINE CARBOXYPEPTIDASE"/>
    <property type="match status" value="1"/>
</dbReference>
<dbReference type="Pfam" id="PF00450">
    <property type="entry name" value="Peptidase_S10"/>
    <property type="match status" value="1"/>
</dbReference>
<reference evidence="7 8" key="1">
    <citation type="journal article" date="2021" name="Elife">
        <title>Chloroplast acquisition without the gene transfer in kleptoplastic sea slugs, Plakobranchus ocellatus.</title>
        <authorList>
            <person name="Maeda T."/>
            <person name="Takahashi S."/>
            <person name="Yoshida T."/>
            <person name="Shimamura S."/>
            <person name="Takaki Y."/>
            <person name="Nagai Y."/>
            <person name="Toyoda A."/>
            <person name="Suzuki Y."/>
            <person name="Arimoto A."/>
            <person name="Ishii H."/>
            <person name="Satoh N."/>
            <person name="Nishiyama T."/>
            <person name="Hasebe M."/>
            <person name="Maruyama T."/>
            <person name="Minagawa J."/>
            <person name="Obokata J."/>
            <person name="Shigenobu S."/>
        </authorList>
    </citation>
    <scope>NUCLEOTIDE SEQUENCE [LARGE SCALE GENOMIC DNA]</scope>
</reference>
<dbReference type="Proteomes" id="UP000762676">
    <property type="component" value="Unassembled WGS sequence"/>
</dbReference>
<dbReference type="Gene3D" id="3.40.50.1820">
    <property type="entry name" value="alpha/beta hydrolase"/>
    <property type="match status" value="1"/>
</dbReference>
<evidence type="ECO:0000313" key="7">
    <source>
        <dbReference type="EMBL" id="GFS23978.1"/>
    </source>
</evidence>
<dbReference type="GO" id="GO:0004185">
    <property type="term" value="F:serine-type carboxypeptidase activity"/>
    <property type="evidence" value="ECO:0007669"/>
    <property type="project" value="InterPro"/>
</dbReference>
<dbReference type="PRINTS" id="PR00724">
    <property type="entry name" value="CRBOXYPTASEC"/>
</dbReference>
<keyword evidence="8" id="KW-1185">Reference proteome</keyword>
<dbReference type="GO" id="GO:0006508">
    <property type="term" value="P:proteolysis"/>
    <property type="evidence" value="ECO:0007669"/>
    <property type="project" value="UniProtKB-KW"/>
</dbReference>
<proteinExistence type="inferred from homology"/>
<dbReference type="EMBL" id="BMAT01007011">
    <property type="protein sequence ID" value="GFS23978.1"/>
    <property type="molecule type" value="Genomic_DNA"/>
</dbReference>
<sequence length="355" mass="40187">MLYQKDYTFYTYINDVKGKFEARTGSWVGPFSVLYIDNPVLAGYSFSSSGLRKTQKEYGQDLYEFVQQFYNLFPHLLAIDLYIGGQSYAGKYVPVLAHWIHSSRQNAPTRIPLRGLYIGGPLFAPAVMFPENFEHLYNVGAISEHQRTTGRKQTQDLVDRYLTGELDPADTIRQILPLIFGTQVPSYENYVTGENVDGERFTAIMTSDRLRKALHVGSLDYVAINNTFFFQLYSDIMSDTRDKLSELLDAGEYKVLIYSGDVDVMVSVAMVEAALLATPWSGRGAYENSTRRPWYGPPSPTSNRRPLYGYYSKTSQLCRVVVRGAGHQTPHDQPAISREMMLQFVHDDCVGTMAT</sequence>
<accession>A0AAV4JQL5</accession>
<dbReference type="InterPro" id="IPR029058">
    <property type="entry name" value="AB_hydrolase_fold"/>
</dbReference>
<keyword evidence="4" id="KW-0732">Signal</keyword>
<evidence type="ECO:0000256" key="2">
    <source>
        <dbReference type="ARBA" id="ARBA00022645"/>
    </source>
</evidence>
<dbReference type="PANTHER" id="PTHR11802:SF472">
    <property type="entry name" value="SERINE CARBOXYPEPTIDASE CPVL-RELATED"/>
    <property type="match status" value="1"/>
</dbReference>
<comment type="similarity">
    <text evidence="1">Belongs to the peptidase S10 family.</text>
</comment>
<keyword evidence="3" id="KW-0645">Protease</keyword>
<comment type="caution">
    <text evidence="7">The sequence shown here is derived from an EMBL/GenBank/DDBJ whole genome shotgun (WGS) entry which is preliminary data.</text>
</comment>
<evidence type="ECO:0000256" key="1">
    <source>
        <dbReference type="ARBA" id="ARBA00009431"/>
    </source>
</evidence>
<gene>
    <name evidence="7" type="ORF">ElyMa_003403700</name>
</gene>
<evidence type="ECO:0000256" key="4">
    <source>
        <dbReference type="ARBA" id="ARBA00022729"/>
    </source>
</evidence>
<evidence type="ECO:0000256" key="5">
    <source>
        <dbReference type="ARBA" id="ARBA00022801"/>
    </source>
</evidence>
<dbReference type="SUPFAM" id="SSF53474">
    <property type="entry name" value="alpha/beta-Hydrolases"/>
    <property type="match status" value="1"/>
</dbReference>
<organism evidence="7 8">
    <name type="scientific">Elysia marginata</name>
    <dbReference type="NCBI Taxonomy" id="1093978"/>
    <lineage>
        <taxon>Eukaryota</taxon>
        <taxon>Metazoa</taxon>
        <taxon>Spiralia</taxon>
        <taxon>Lophotrochozoa</taxon>
        <taxon>Mollusca</taxon>
        <taxon>Gastropoda</taxon>
        <taxon>Heterobranchia</taxon>
        <taxon>Euthyneura</taxon>
        <taxon>Panpulmonata</taxon>
        <taxon>Sacoglossa</taxon>
        <taxon>Placobranchoidea</taxon>
        <taxon>Plakobranchidae</taxon>
        <taxon>Elysia</taxon>
    </lineage>
</organism>